<protein>
    <submittedName>
        <fullName evidence="2">Cbb3-type cytochrome oxidase assembly protein CcoS</fullName>
    </submittedName>
</protein>
<dbReference type="Pfam" id="PF03597">
    <property type="entry name" value="FixS"/>
    <property type="match status" value="1"/>
</dbReference>
<keyword evidence="3" id="KW-1185">Reference proteome</keyword>
<proteinExistence type="predicted"/>
<dbReference type="NCBIfam" id="TIGR00847">
    <property type="entry name" value="ccoS"/>
    <property type="match status" value="1"/>
</dbReference>
<dbReference type="InterPro" id="IPR004714">
    <property type="entry name" value="Cyt_oxidase_maturation_cbb3"/>
</dbReference>
<reference evidence="2 3" key="1">
    <citation type="submission" date="2018-05" db="EMBL/GenBank/DDBJ databases">
        <title>Zavarzinia sp. HR-AS.</title>
        <authorList>
            <person name="Lee Y."/>
            <person name="Jeon C.O."/>
        </authorList>
    </citation>
    <scope>NUCLEOTIDE SEQUENCE [LARGE SCALE GENOMIC DNA]</scope>
    <source>
        <strain evidence="2 3">HR-AS</strain>
    </source>
</reference>
<dbReference type="EMBL" id="QGLE01000004">
    <property type="protein sequence ID" value="PWR24255.1"/>
    <property type="molecule type" value="Genomic_DNA"/>
</dbReference>
<comment type="caution">
    <text evidence="2">The sequence shown here is derived from an EMBL/GenBank/DDBJ whole genome shotgun (WGS) entry which is preliminary data.</text>
</comment>
<evidence type="ECO:0000256" key="1">
    <source>
        <dbReference type="SAM" id="Phobius"/>
    </source>
</evidence>
<sequence length="54" mass="5963">MTVMIYLLPIALMLGLGGLAAFFWAMKSGQFDDLEGDAQRILFDDEDQVPGRQG</sequence>
<evidence type="ECO:0000313" key="3">
    <source>
        <dbReference type="Proteomes" id="UP000245461"/>
    </source>
</evidence>
<dbReference type="Proteomes" id="UP000245461">
    <property type="component" value="Unassembled WGS sequence"/>
</dbReference>
<dbReference type="OrthoDB" id="9802763at2"/>
<name>A0A317EGB3_9PROT</name>
<dbReference type="RefSeq" id="WP_109904902.1">
    <property type="nucleotide sequence ID" value="NZ_QGLE01000004.1"/>
</dbReference>
<keyword evidence="1" id="KW-1133">Transmembrane helix</keyword>
<organism evidence="2 3">
    <name type="scientific">Zavarzinia aquatilis</name>
    <dbReference type="NCBI Taxonomy" id="2211142"/>
    <lineage>
        <taxon>Bacteria</taxon>
        <taxon>Pseudomonadati</taxon>
        <taxon>Pseudomonadota</taxon>
        <taxon>Alphaproteobacteria</taxon>
        <taxon>Rhodospirillales</taxon>
        <taxon>Zavarziniaceae</taxon>
        <taxon>Zavarzinia</taxon>
    </lineage>
</organism>
<keyword evidence="1" id="KW-0472">Membrane</keyword>
<gene>
    <name evidence="2" type="primary">ccoS</name>
    <name evidence="2" type="ORF">DKG74_09055</name>
</gene>
<dbReference type="PANTHER" id="PTHR41532:SF1">
    <property type="entry name" value="FIXS PROTEIN"/>
    <property type="match status" value="1"/>
</dbReference>
<dbReference type="AlphaFoldDB" id="A0A317EGB3"/>
<dbReference type="PANTHER" id="PTHR41532">
    <property type="entry name" value="FIXS PROTEIN"/>
    <property type="match status" value="1"/>
</dbReference>
<keyword evidence="1" id="KW-0812">Transmembrane</keyword>
<accession>A0A317EGB3</accession>
<evidence type="ECO:0000313" key="2">
    <source>
        <dbReference type="EMBL" id="PWR24255.1"/>
    </source>
</evidence>
<feature type="transmembrane region" description="Helical" evidence="1">
    <location>
        <begin position="6"/>
        <end position="25"/>
    </location>
</feature>